<sequence length="301" mass="31852">MAGTKHSRQNIGFIGIGHMGSHMVPRLLHAGYHLTVYDRTAERAQAMGQLGALVAQTPRELAASCDVIISCVTNDCALEAVMLAPDGALAGAHALSAIIDMSTVAPQTSRHLFQAAKVVGVPMIDAAVSGSVPQVEQGSLVIFVGGERQTYERCKPILDVLGKQSIYLGSSGKGTTMKLVVNLLLGLGRQALAEALVLGEKAGLEREQLIDVLKQTAVVSPRQQADLEHARQREYGADFALALMSKDLQLMLNEAFEVSAPLPMTAVAQQIAAAAMPGYGEEDASAIIQFMEAFADISYAP</sequence>
<accession>A0ABQ3V701</accession>
<dbReference type="InterPro" id="IPR008927">
    <property type="entry name" value="6-PGluconate_DH-like_C_sf"/>
</dbReference>
<comment type="similarity">
    <text evidence="1">Belongs to the HIBADH-related family.</text>
</comment>
<dbReference type="Proteomes" id="UP000654345">
    <property type="component" value="Unassembled WGS sequence"/>
</dbReference>
<dbReference type="PANTHER" id="PTHR43580:SF2">
    <property type="entry name" value="CYTOKINE-LIKE NUCLEAR FACTOR N-PAC"/>
    <property type="match status" value="1"/>
</dbReference>
<evidence type="ECO:0000256" key="3">
    <source>
        <dbReference type="ARBA" id="ARBA00023027"/>
    </source>
</evidence>
<keyword evidence="7" id="KW-1185">Reference proteome</keyword>
<comment type="caution">
    <text evidence="6">The sequence shown here is derived from an EMBL/GenBank/DDBJ whole genome shotgun (WGS) entry which is preliminary data.</text>
</comment>
<evidence type="ECO:0000313" key="7">
    <source>
        <dbReference type="Proteomes" id="UP000654345"/>
    </source>
</evidence>
<dbReference type="Pfam" id="PF14833">
    <property type="entry name" value="NAD_binding_11"/>
    <property type="match status" value="1"/>
</dbReference>
<feature type="domain" description="3-hydroxyisobutyrate dehydrogenase-like NAD-binding" evidence="5">
    <location>
        <begin position="172"/>
        <end position="290"/>
    </location>
</feature>
<dbReference type="InterPro" id="IPR029154">
    <property type="entry name" value="HIBADH-like_NADP-bd"/>
</dbReference>
<evidence type="ECO:0000259" key="5">
    <source>
        <dbReference type="Pfam" id="PF14833"/>
    </source>
</evidence>
<dbReference type="SUPFAM" id="SSF48179">
    <property type="entry name" value="6-phosphogluconate dehydrogenase C-terminal domain-like"/>
    <property type="match status" value="1"/>
</dbReference>
<dbReference type="InterPro" id="IPR036291">
    <property type="entry name" value="NAD(P)-bd_dom_sf"/>
</dbReference>
<dbReference type="SUPFAM" id="SSF51735">
    <property type="entry name" value="NAD(P)-binding Rossmann-fold domains"/>
    <property type="match status" value="1"/>
</dbReference>
<dbReference type="PIRSF" id="PIRSF000103">
    <property type="entry name" value="HIBADH"/>
    <property type="match status" value="1"/>
</dbReference>
<protein>
    <submittedName>
        <fullName evidence="6">Tartronate semialdehyde reductase</fullName>
    </submittedName>
</protein>
<dbReference type="Gene3D" id="3.40.50.720">
    <property type="entry name" value="NAD(P)-binding Rossmann-like Domain"/>
    <property type="match status" value="1"/>
</dbReference>
<keyword evidence="2" id="KW-0560">Oxidoreductase</keyword>
<evidence type="ECO:0000259" key="4">
    <source>
        <dbReference type="Pfam" id="PF03446"/>
    </source>
</evidence>
<organism evidence="6 7">
    <name type="scientific">Ktedonobacter robiniae</name>
    <dbReference type="NCBI Taxonomy" id="2778365"/>
    <lineage>
        <taxon>Bacteria</taxon>
        <taxon>Bacillati</taxon>
        <taxon>Chloroflexota</taxon>
        <taxon>Ktedonobacteria</taxon>
        <taxon>Ktedonobacterales</taxon>
        <taxon>Ktedonobacteraceae</taxon>
        <taxon>Ktedonobacter</taxon>
    </lineage>
</organism>
<dbReference type="InterPro" id="IPR051265">
    <property type="entry name" value="HIBADH-related_NP60_sf"/>
</dbReference>
<dbReference type="InterPro" id="IPR013328">
    <property type="entry name" value="6PGD_dom2"/>
</dbReference>
<dbReference type="Pfam" id="PF03446">
    <property type="entry name" value="NAD_binding_2"/>
    <property type="match status" value="1"/>
</dbReference>
<dbReference type="RefSeq" id="WP_201376488.1">
    <property type="nucleotide sequence ID" value="NZ_BNJG01000005.1"/>
</dbReference>
<feature type="domain" description="6-phosphogluconate dehydrogenase NADP-binding" evidence="4">
    <location>
        <begin position="10"/>
        <end position="169"/>
    </location>
</feature>
<dbReference type="Gene3D" id="1.10.1040.10">
    <property type="entry name" value="N-(1-d-carboxylethyl)-l-norvaline Dehydrogenase, domain 2"/>
    <property type="match status" value="1"/>
</dbReference>
<evidence type="ECO:0000256" key="1">
    <source>
        <dbReference type="ARBA" id="ARBA00009080"/>
    </source>
</evidence>
<dbReference type="InterPro" id="IPR006115">
    <property type="entry name" value="6PGDH_NADP-bd"/>
</dbReference>
<proteinExistence type="inferred from homology"/>
<reference evidence="6 7" key="1">
    <citation type="journal article" date="2021" name="Int. J. Syst. Evol. Microbiol.">
        <title>Reticulibacter mediterranei gen. nov., sp. nov., within the new family Reticulibacteraceae fam. nov., and Ktedonospora formicarum gen. nov., sp. nov., Ktedonobacter robiniae sp. nov., Dictyobacter formicarum sp. nov. and Dictyobacter arantiisoli sp. nov., belonging to the class Ktedonobacteria.</title>
        <authorList>
            <person name="Yabe S."/>
            <person name="Zheng Y."/>
            <person name="Wang C.M."/>
            <person name="Sakai Y."/>
            <person name="Abe K."/>
            <person name="Yokota A."/>
            <person name="Donadio S."/>
            <person name="Cavaletti L."/>
            <person name="Monciardini P."/>
        </authorList>
    </citation>
    <scope>NUCLEOTIDE SEQUENCE [LARGE SCALE GENOMIC DNA]</scope>
    <source>
        <strain evidence="6 7">SOSP1-30</strain>
    </source>
</reference>
<keyword evidence="3" id="KW-0520">NAD</keyword>
<evidence type="ECO:0000313" key="6">
    <source>
        <dbReference type="EMBL" id="GHO60342.1"/>
    </source>
</evidence>
<dbReference type="PANTHER" id="PTHR43580">
    <property type="entry name" value="OXIDOREDUCTASE GLYR1-RELATED"/>
    <property type="match status" value="1"/>
</dbReference>
<evidence type="ECO:0000256" key="2">
    <source>
        <dbReference type="ARBA" id="ARBA00023002"/>
    </source>
</evidence>
<dbReference type="EMBL" id="BNJG01000005">
    <property type="protein sequence ID" value="GHO60342.1"/>
    <property type="molecule type" value="Genomic_DNA"/>
</dbReference>
<name>A0ABQ3V701_9CHLR</name>
<gene>
    <name evidence="6" type="ORF">KSB_88170</name>
</gene>
<dbReference type="InterPro" id="IPR015815">
    <property type="entry name" value="HIBADH-related"/>
</dbReference>